<name>A0A6C2U5X6_PONDE</name>
<accession>A0A6C2U5X6</accession>
<dbReference type="Gene3D" id="3.30.160.670">
    <property type="match status" value="1"/>
</dbReference>
<dbReference type="RefSeq" id="WP_168442393.1">
    <property type="nucleotide sequence ID" value="NZ_CAAHFG010000002.1"/>
</dbReference>
<dbReference type="EMBL" id="CAAHFG010000002">
    <property type="protein sequence ID" value="VGO15207.1"/>
    <property type="molecule type" value="Genomic_DNA"/>
</dbReference>
<dbReference type="AlphaFoldDB" id="A0A6C2U5X6"/>
<reference evidence="2 3" key="1">
    <citation type="submission" date="2019-04" db="EMBL/GenBank/DDBJ databases">
        <authorList>
            <person name="Van Vliet M D."/>
        </authorList>
    </citation>
    <scope>NUCLEOTIDE SEQUENCE [LARGE SCALE GENOMIC DNA]</scope>
    <source>
        <strain evidence="2 3">F1</strain>
    </source>
</reference>
<keyword evidence="3" id="KW-1185">Reference proteome</keyword>
<dbReference type="PROSITE" id="PS51257">
    <property type="entry name" value="PROKAR_LIPOPROTEIN"/>
    <property type="match status" value="1"/>
</dbReference>
<gene>
    <name evidence="2" type="ORF">PDESU_03789</name>
</gene>
<dbReference type="Proteomes" id="UP000366872">
    <property type="component" value="Unassembled WGS sequence"/>
</dbReference>
<evidence type="ECO:0000313" key="3">
    <source>
        <dbReference type="Proteomes" id="UP000366872"/>
    </source>
</evidence>
<evidence type="ECO:0000259" key="1">
    <source>
        <dbReference type="Pfam" id="PF13590"/>
    </source>
</evidence>
<proteinExistence type="predicted"/>
<protein>
    <recommendedName>
        <fullName evidence="1">DUF4136 domain-containing protein</fullName>
    </recommendedName>
</protein>
<dbReference type="Pfam" id="PF13590">
    <property type="entry name" value="DUF4136"/>
    <property type="match status" value="1"/>
</dbReference>
<organism evidence="2 3">
    <name type="scientific">Pontiella desulfatans</name>
    <dbReference type="NCBI Taxonomy" id="2750659"/>
    <lineage>
        <taxon>Bacteria</taxon>
        <taxon>Pseudomonadati</taxon>
        <taxon>Kiritimatiellota</taxon>
        <taxon>Kiritimatiellia</taxon>
        <taxon>Kiritimatiellales</taxon>
        <taxon>Pontiellaceae</taxon>
        <taxon>Pontiella</taxon>
    </lineage>
</organism>
<dbReference type="InterPro" id="IPR025411">
    <property type="entry name" value="DUF4136"/>
</dbReference>
<sequence length="182" mass="20097">MRRAFFLGWASIAWLAGCSSVSVVRDYDASFDFSSLQTFAWQHADQPRTGNPRTDNDLIDERVRDAVNAELTAKGFRLVDRAAADFLLAYFIEYRQRIGGSSVSFGIGGGSYGRYGGASYGTNVSDYEEGALTIDIINPADEKNYWRGVGRRTTYDRGNPEKTTKVVNAAVADILKKFPPGK</sequence>
<feature type="domain" description="DUF4136" evidence="1">
    <location>
        <begin position="23"/>
        <end position="180"/>
    </location>
</feature>
<evidence type="ECO:0000313" key="2">
    <source>
        <dbReference type="EMBL" id="VGO15207.1"/>
    </source>
</evidence>